<accession>A0A915E9T7</accession>
<protein>
    <submittedName>
        <fullName evidence="4">Uncharacterized protein</fullName>
    </submittedName>
</protein>
<reference evidence="4" key="1">
    <citation type="submission" date="2022-11" db="UniProtKB">
        <authorList>
            <consortium name="WormBaseParasite"/>
        </authorList>
    </citation>
    <scope>IDENTIFICATION</scope>
</reference>
<evidence type="ECO:0000256" key="2">
    <source>
        <dbReference type="SAM" id="Phobius"/>
    </source>
</evidence>
<feature type="compositionally biased region" description="Basic and acidic residues" evidence="1">
    <location>
        <begin position="60"/>
        <end position="69"/>
    </location>
</feature>
<organism evidence="3 4">
    <name type="scientific">Ditylenchus dipsaci</name>
    <dbReference type="NCBI Taxonomy" id="166011"/>
    <lineage>
        <taxon>Eukaryota</taxon>
        <taxon>Metazoa</taxon>
        <taxon>Ecdysozoa</taxon>
        <taxon>Nematoda</taxon>
        <taxon>Chromadorea</taxon>
        <taxon>Rhabditida</taxon>
        <taxon>Tylenchina</taxon>
        <taxon>Tylenchomorpha</taxon>
        <taxon>Sphaerularioidea</taxon>
        <taxon>Anguinidae</taxon>
        <taxon>Anguininae</taxon>
        <taxon>Ditylenchus</taxon>
    </lineage>
</organism>
<keyword evidence="2" id="KW-0472">Membrane</keyword>
<keyword evidence="2" id="KW-0812">Transmembrane</keyword>
<feature type="region of interest" description="Disordered" evidence="1">
    <location>
        <begin position="58"/>
        <end position="77"/>
    </location>
</feature>
<dbReference type="AlphaFoldDB" id="A0A915E9T7"/>
<dbReference type="Proteomes" id="UP000887574">
    <property type="component" value="Unplaced"/>
</dbReference>
<evidence type="ECO:0000313" key="4">
    <source>
        <dbReference type="WBParaSite" id="jg4388"/>
    </source>
</evidence>
<dbReference type="WBParaSite" id="jg4388">
    <property type="protein sequence ID" value="jg4388"/>
    <property type="gene ID" value="jg4388"/>
</dbReference>
<feature type="compositionally biased region" description="Polar residues" evidence="1">
    <location>
        <begin position="8"/>
        <end position="17"/>
    </location>
</feature>
<proteinExistence type="predicted"/>
<feature type="region of interest" description="Disordered" evidence="1">
    <location>
        <begin position="1"/>
        <end position="50"/>
    </location>
</feature>
<evidence type="ECO:0000313" key="3">
    <source>
        <dbReference type="Proteomes" id="UP000887574"/>
    </source>
</evidence>
<name>A0A915E9T7_9BILA</name>
<evidence type="ECO:0000256" key="1">
    <source>
        <dbReference type="SAM" id="MobiDB-lite"/>
    </source>
</evidence>
<keyword evidence="3" id="KW-1185">Reference proteome</keyword>
<feature type="transmembrane region" description="Helical" evidence="2">
    <location>
        <begin position="104"/>
        <end position="122"/>
    </location>
</feature>
<keyword evidence="2" id="KW-1133">Transmembrane helix</keyword>
<feature type="transmembrane region" description="Helical" evidence="2">
    <location>
        <begin position="128"/>
        <end position="147"/>
    </location>
</feature>
<sequence>MKKAKENSGVTINSRTNDPSEDDVADDSDKITRIHISSQPESPRDTFKPTNKIQPSHILLDGDYKDHPNPGETEELSGPMSYVAKAQDFVRGSLKNNANLIKKCLLLAILVLYHIFLGFAIAHDFNKASNLLTLTVIVWMIFGYYKVAVPLLADKWKSIAQPTVTDLYTRILNLHRTRKTLNFKLGGIDFMPV</sequence>